<dbReference type="AlphaFoldDB" id="A0A1X9NDL5"/>
<evidence type="ECO:0000313" key="8">
    <source>
        <dbReference type="EMBL" id="ARN75656.1"/>
    </source>
</evidence>
<dbReference type="GO" id="GO:0016020">
    <property type="term" value="C:membrane"/>
    <property type="evidence" value="ECO:0007669"/>
    <property type="project" value="UniProtKB-SubCell"/>
</dbReference>
<dbReference type="InterPro" id="IPR011701">
    <property type="entry name" value="MFS"/>
</dbReference>
<dbReference type="STRING" id="716816.BST96_17000"/>
<feature type="transmembrane region" description="Helical" evidence="6">
    <location>
        <begin position="57"/>
        <end position="78"/>
    </location>
</feature>
<evidence type="ECO:0000256" key="6">
    <source>
        <dbReference type="SAM" id="Phobius"/>
    </source>
</evidence>
<dbReference type="RefSeq" id="WP_085759843.1">
    <property type="nucleotide sequence ID" value="NZ_CP019343.1"/>
</dbReference>
<keyword evidence="5 6" id="KW-0472">Membrane</keyword>
<protein>
    <submittedName>
        <fullName evidence="8">MFS transporter</fullName>
    </submittedName>
</protein>
<organism evidence="8 9">
    <name type="scientific">Oceanicoccus sagamiensis</name>
    <dbReference type="NCBI Taxonomy" id="716816"/>
    <lineage>
        <taxon>Bacteria</taxon>
        <taxon>Pseudomonadati</taxon>
        <taxon>Pseudomonadota</taxon>
        <taxon>Gammaproteobacteria</taxon>
        <taxon>Cellvibrionales</taxon>
        <taxon>Spongiibacteraceae</taxon>
        <taxon>Oceanicoccus</taxon>
    </lineage>
</organism>
<keyword evidence="2" id="KW-0813">Transport</keyword>
<dbReference type="PANTHER" id="PTHR23505">
    <property type="entry name" value="SPINSTER"/>
    <property type="match status" value="1"/>
</dbReference>
<feature type="transmembrane region" description="Helical" evidence="6">
    <location>
        <begin position="149"/>
        <end position="170"/>
    </location>
</feature>
<keyword evidence="3 6" id="KW-0812">Transmembrane</keyword>
<dbReference type="KEGG" id="osg:BST96_17000"/>
<feature type="transmembrane region" description="Helical" evidence="6">
    <location>
        <begin position="402"/>
        <end position="422"/>
    </location>
</feature>
<comment type="subcellular location">
    <subcellularLocation>
        <location evidence="1">Membrane</location>
        <topology evidence="1">Multi-pass membrane protein</topology>
    </subcellularLocation>
</comment>
<keyword evidence="4 6" id="KW-1133">Transmembrane helix</keyword>
<dbReference type="InterPro" id="IPR020846">
    <property type="entry name" value="MFS_dom"/>
</dbReference>
<keyword evidence="9" id="KW-1185">Reference proteome</keyword>
<proteinExistence type="predicted"/>
<accession>A0A1X9NDL5</accession>
<feature type="transmembrane region" description="Helical" evidence="6">
    <location>
        <begin position="176"/>
        <end position="194"/>
    </location>
</feature>
<feature type="transmembrane region" description="Helical" evidence="6">
    <location>
        <begin position="304"/>
        <end position="325"/>
    </location>
</feature>
<dbReference type="OrthoDB" id="6057322at2"/>
<dbReference type="PANTHER" id="PTHR23505:SF79">
    <property type="entry name" value="PROTEIN SPINSTER"/>
    <property type="match status" value="1"/>
</dbReference>
<evidence type="ECO:0000256" key="5">
    <source>
        <dbReference type="ARBA" id="ARBA00023136"/>
    </source>
</evidence>
<feature type="transmembrane region" description="Helical" evidence="6">
    <location>
        <begin position="236"/>
        <end position="259"/>
    </location>
</feature>
<dbReference type="PROSITE" id="PS50850">
    <property type="entry name" value="MFS"/>
    <property type="match status" value="1"/>
</dbReference>
<evidence type="ECO:0000256" key="2">
    <source>
        <dbReference type="ARBA" id="ARBA00022448"/>
    </source>
</evidence>
<feature type="transmembrane region" description="Helical" evidence="6">
    <location>
        <begin position="271"/>
        <end position="292"/>
    </location>
</feature>
<sequence length="435" mass="47260">MDQSATPPEQETPYSQASSRYYMLGVLTLIYAVNFIDRQLLAILQEPIKAELGLSDGQLGLLTGFAFAVFYVTAGIPIASLADKANRRNIIANVVALWSVMTAACGLAQNYWQLLAARIGVGVGEAGCSPPAHSMLSDVFPPSFRATALSIYSSGINVGILFGFLLGGWLNEFFGWRVAFIVVGLPGVLIALLVKFSIAEPIRGFSEDRQAAAKAKPSKLNDVLKLIWSRPSLRHLMFAGSLSAFSGYSVTSWIASYILRNYEMGTGELGTWLALTIGVFGAIGTLCSGVIADRLGRRDQRWYMWLPAIASLLAAPFFALTMMASSAQATLLINIVPMMLSTVYVGSCVAMIHGMLNINMRATGSAVFYFILNIIGLGLGPYSVGLLSDYLQIDYGVDGLRYAMMILICSAWLWSTVHYYWASKTLKQDLARVPD</sequence>
<evidence type="ECO:0000259" key="7">
    <source>
        <dbReference type="PROSITE" id="PS50850"/>
    </source>
</evidence>
<feature type="transmembrane region" description="Helical" evidence="6">
    <location>
        <begin position="20"/>
        <end position="36"/>
    </location>
</feature>
<evidence type="ECO:0000256" key="3">
    <source>
        <dbReference type="ARBA" id="ARBA00022692"/>
    </source>
</evidence>
<feature type="domain" description="Major facilitator superfamily (MFS) profile" evidence="7">
    <location>
        <begin position="23"/>
        <end position="427"/>
    </location>
</feature>
<feature type="transmembrane region" description="Helical" evidence="6">
    <location>
        <begin position="331"/>
        <end position="352"/>
    </location>
</feature>
<dbReference type="InterPro" id="IPR044770">
    <property type="entry name" value="MFS_spinster-like"/>
</dbReference>
<dbReference type="EMBL" id="CP019343">
    <property type="protein sequence ID" value="ARN75656.1"/>
    <property type="molecule type" value="Genomic_DNA"/>
</dbReference>
<dbReference type="CDD" id="cd17328">
    <property type="entry name" value="MFS_spinster_like"/>
    <property type="match status" value="1"/>
</dbReference>
<reference evidence="8 9" key="1">
    <citation type="submission" date="2016-11" db="EMBL/GenBank/DDBJ databases">
        <title>Trade-off between light-utilization and light-protection in marine flavobacteria.</title>
        <authorList>
            <person name="Kumagai Y."/>
        </authorList>
    </citation>
    <scope>NUCLEOTIDE SEQUENCE [LARGE SCALE GENOMIC DNA]</scope>
    <source>
        <strain evidence="8 9">NBRC 107125</strain>
    </source>
</reference>
<gene>
    <name evidence="8" type="ORF">BST96_17000</name>
</gene>
<dbReference type="Gene3D" id="1.20.1250.20">
    <property type="entry name" value="MFS general substrate transporter like domains"/>
    <property type="match status" value="1"/>
</dbReference>
<evidence type="ECO:0000256" key="4">
    <source>
        <dbReference type="ARBA" id="ARBA00022989"/>
    </source>
</evidence>
<dbReference type="Proteomes" id="UP000193450">
    <property type="component" value="Chromosome"/>
</dbReference>
<evidence type="ECO:0000256" key="1">
    <source>
        <dbReference type="ARBA" id="ARBA00004141"/>
    </source>
</evidence>
<name>A0A1X9NDL5_9GAMM</name>
<feature type="transmembrane region" description="Helical" evidence="6">
    <location>
        <begin position="364"/>
        <end position="382"/>
    </location>
</feature>
<evidence type="ECO:0000313" key="9">
    <source>
        <dbReference type="Proteomes" id="UP000193450"/>
    </source>
</evidence>
<dbReference type="InterPro" id="IPR036259">
    <property type="entry name" value="MFS_trans_sf"/>
</dbReference>
<dbReference type="SUPFAM" id="SSF103473">
    <property type="entry name" value="MFS general substrate transporter"/>
    <property type="match status" value="1"/>
</dbReference>
<dbReference type="Pfam" id="PF07690">
    <property type="entry name" value="MFS_1"/>
    <property type="match status" value="1"/>
</dbReference>
<dbReference type="GO" id="GO:0022857">
    <property type="term" value="F:transmembrane transporter activity"/>
    <property type="evidence" value="ECO:0007669"/>
    <property type="project" value="InterPro"/>
</dbReference>